<comment type="caution">
    <text evidence="1">The sequence shown here is derived from an EMBL/GenBank/DDBJ whole genome shotgun (WGS) entry which is preliminary data.</text>
</comment>
<reference evidence="1" key="1">
    <citation type="submission" date="2019-04" db="EMBL/GenBank/DDBJ databases">
        <title>Evolution of Biomass-Degrading Anaerobic Consortia Revealed by Metagenomics.</title>
        <authorList>
            <person name="Peng X."/>
        </authorList>
    </citation>
    <scope>NUCLEOTIDE SEQUENCE</scope>
    <source>
        <strain evidence="1">SIG18</strain>
    </source>
</reference>
<dbReference type="Proteomes" id="UP000783037">
    <property type="component" value="Unassembled WGS sequence"/>
</dbReference>
<proteinExistence type="predicted"/>
<protein>
    <submittedName>
        <fullName evidence="1">Uncharacterized protein</fullName>
    </submittedName>
</protein>
<dbReference type="AlphaFoldDB" id="A0A8T3VE62"/>
<name>A0A8T3VE62_9EURY</name>
<organism evidence="1 2">
    <name type="scientific">Methanobrevibacter thaueri</name>
    <dbReference type="NCBI Taxonomy" id="190975"/>
    <lineage>
        <taxon>Archaea</taxon>
        <taxon>Methanobacteriati</taxon>
        <taxon>Methanobacteriota</taxon>
        <taxon>Methanomada group</taxon>
        <taxon>Methanobacteria</taxon>
        <taxon>Methanobacteriales</taxon>
        <taxon>Methanobacteriaceae</taxon>
        <taxon>Methanobrevibacter</taxon>
    </lineage>
</organism>
<evidence type="ECO:0000313" key="1">
    <source>
        <dbReference type="EMBL" id="MBE6502217.1"/>
    </source>
</evidence>
<accession>A0A8T3VE62</accession>
<dbReference type="RefSeq" id="WP_303739309.1">
    <property type="nucleotide sequence ID" value="NZ_SUTK01000038.1"/>
</dbReference>
<sequence>MKKILMILAIALAVIISVGAVSADDGWSFNWSSSSNSTSDGGQLDVNNNEVNIQDIKFVIPDEFKHNESADAVGEEAGDNFPGCDISVVRFDNGDDSVIIKVVYGDIKFDKDSYTPSNESVAQKVDKIDGFFKEYDDGVSFDYCKDGKLVEIFAPNQETLAKVIQSSE</sequence>
<dbReference type="EMBL" id="SUTK01000038">
    <property type="protein sequence ID" value="MBE6502217.1"/>
    <property type="molecule type" value="Genomic_DNA"/>
</dbReference>
<gene>
    <name evidence="1" type="ORF">E7Z79_07220</name>
</gene>
<evidence type="ECO:0000313" key="2">
    <source>
        <dbReference type="Proteomes" id="UP000783037"/>
    </source>
</evidence>